<sequence>MGGFVLPEILKFTQIVRCVRRYRDDGRYKFKINRKLSSGCEILFLRFVSLRRVNLGFARPMSENARLLTEAL</sequence>
<comment type="caution">
    <text evidence="1">The sequence shown here is derived from an EMBL/GenBank/DDBJ whole genome shotgun (WGS) entry which is preliminary data.</text>
</comment>
<reference evidence="1 2" key="1">
    <citation type="submission" date="2008-08" db="EMBL/GenBank/DDBJ databases">
        <authorList>
            <person name="Madupu R."/>
            <person name="Durkin A.S."/>
            <person name="Torralba M."/>
            <person name="Methe B."/>
            <person name="Sutton G.G."/>
            <person name="Strausberg R.L."/>
            <person name="Nelson K.E."/>
        </authorList>
    </citation>
    <scope>NUCLEOTIDE SEQUENCE [LARGE SCALE GENOMIC DNA]</scope>
    <source>
        <strain evidence="1 2">RM3267</strain>
    </source>
</reference>
<name>B9D3G4_CAMRE</name>
<dbReference type="AlphaFoldDB" id="B9D3G4"/>
<gene>
    <name evidence="1" type="ORF">CAMRE0001_0018</name>
</gene>
<evidence type="ECO:0000313" key="1">
    <source>
        <dbReference type="EMBL" id="EEF13466.1"/>
    </source>
</evidence>
<organism evidence="1 2">
    <name type="scientific">Campylobacter rectus RM3267</name>
    <dbReference type="NCBI Taxonomy" id="553218"/>
    <lineage>
        <taxon>Bacteria</taxon>
        <taxon>Pseudomonadati</taxon>
        <taxon>Campylobacterota</taxon>
        <taxon>Epsilonproteobacteria</taxon>
        <taxon>Campylobacterales</taxon>
        <taxon>Campylobacteraceae</taxon>
        <taxon>Campylobacter</taxon>
    </lineage>
</organism>
<dbReference type="EMBL" id="ACFU01000020">
    <property type="protein sequence ID" value="EEF13466.1"/>
    <property type="molecule type" value="Genomic_DNA"/>
</dbReference>
<accession>B9D3G4</accession>
<keyword evidence="2" id="KW-1185">Reference proteome</keyword>
<evidence type="ECO:0000313" key="2">
    <source>
        <dbReference type="Proteomes" id="UP000003082"/>
    </source>
</evidence>
<dbReference type="STRING" id="553218.CAMRE0001_0018"/>
<proteinExistence type="predicted"/>
<protein>
    <submittedName>
        <fullName evidence="1">Uncharacterized protein</fullName>
    </submittedName>
</protein>
<dbReference type="Proteomes" id="UP000003082">
    <property type="component" value="Unassembled WGS sequence"/>
</dbReference>